<keyword evidence="1" id="KW-0472">Membrane</keyword>
<keyword evidence="1" id="KW-1133">Transmembrane helix</keyword>
<name>A0A0W8FFZ6_9ZZZZ</name>
<sequence length="188" mass="20044">MKKQTYLICVALIATGIMLALWVGLTSANMLVPIVAVAGGIGILYLCHRSVTEVTEDELSATISGKAALSVLEVAIICAAIGFAILMVFSFNGGMGTSMHKYENGSIRLSYIVFPASGTEFMYMDSYLIPDPANLTGDDLLCIGDVFARGHRIRDYTLAFGAALGAVAVLLAALYGAFLGYYNRKYGM</sequence>
<dbReference type="Pfam" id="PF09946">
    <property type="entry name" value="DUF2178"/>
    <property type="match status" value="1"/>
</dbReference>
<organism evidence="2">
    <name type="scientific">hydrocarbon metagenome</name>
    <dbReference type="NCBI Taxonomy" id="938273"/>
    <lineage>
        <taxon>unclassified sequences</taxon>
        <taxon>metagenomes</taxon>
        <taxon>ecological metagenomes</taxon>
    </lineage>
</organism>
<feature type="transmembrane region" description="Helical" evidence="1">
    <location>
        <begin position="5"/>
        <end position="24"/>
    </location>
</feature>
<feature type="transmembrane region" description="Helical" evidence="1">
    <location>
        <begin position="158"/>
        <end position="182"/>
    </location>
</feature>
<protein>
    <submittedName>
        <fullName evidence="2">Uncharacterized protein</fullName>
    </submittedName>
</protein>
<keyword evidence="1" id="KW-0812">Transmembrane</keyword>
<reference evidence="2" key="1">
    <citation type="journal article" date="2015" name="Proc. Natl. Acad. Sci. U.S.A.">
        <title>Networks of energetic and metabolic interactions define dynamics in microbial communities.</title>
        <authorList>
            <person name="Embree M."/>
            <person name="Liu J.K."/>
            <person name="Al-Bassam M.M."/>
            <person name="Zengler K."/>
        </authorList>
    </citation>
    <scope>NUCLEOTIDE SEQUENCE</scope>
</reference>
<dbReference type="InterPro" id="IPR019235">
    <property type="entry name" value="DUF2178_TM"/>
</dbReference>
<proteinExistence type="predicted"/>
<evidence type="ECO:0000313" key="2">
    <source>
        <dbReference type="EMBL" id="KUG19554.1"/>
    </source>
</evidence>
<feature type="transmembrane region" description="Helical" evidence="1">
    <location>
        <begin position="68"/>
        <end position="91"/>
    </location>
</feature>
<comment type="caution">
    <text evidence="2">The sequence shown here is derived from an EMBL/GenBank/DDBJ whole genome shotgun (WGS) entry which is preliminary data.</text>
</comment>
<dbReference type="EMBL" id="LNQE01001277">
    <property type="protein sequence ID" value="KUG19554.1"/>
    <property type="molecule type" value="Genomic_DNA"/>
</dbReference>
<gene>
    <name evidence="2" type="ORF">ASZ90_010734</name>
</gene>
<accession>A0A0W8FFZ6</accession>
<evidence type="ECO:0000256" key="1">
    <source>
        <dbReference type="SAM" id="Phobius"/>
    </source>
</evidence>
<feature type="transmembrane region" description="Helical" evidence="1">
    <location>
        <begin position="30"/>
        <end position="47"/>
    </location>
</feature>
<dbReference type="AlphaFoldDB" id="A0A0W8FFZ6"/>